<dbReference type="InterPro" id="IPR020630">
    <property type="entry name" value="THF_DH/CycHdrlase_cat_dom"/>
</dbReference>
<dbReference type="OrthoDB" id="9803580at2"/>
<dbReference type="InterPro" id="IPR000672">
    <property type="entry name" value="THF_DH/CycHdrlase"/>
</dbReference>
<keyword evidence="9 11" id="KW-0486">Methionine biosynthesis</keyword>
<evidence type="ECO:0000256" key="6">
    <source>
        <dbReference type="ARBA" id="ARBA00022857"/>
    </source>
</evidence>
<evidence type="ECO:0000313" key="14">
    <source>
        <dbReference type="EMBL" id="TQQ84914.1"/>
    </source>
</evidence>
<keyword evidence="4 11" id="KW-0658">Purine biosynthesis</keyword>
<comment type="caution">
    <text evidence="11">Lacks conserved residue(s) required for the propagation of feature annotation.</text>
</comment>
<dbReference type="SUPFAM" id="SSF51735">
    <property type="entry name" value="NAD(P)-binding Rossmann-fold domains"/>
    <property type="match status" value="1"/>
</dbReference>
<evidence type="ECO:0000256" key="10">
    <source>
        <dbReference type="ARBA" id="ARBA00023268"/>
    </source>
</evidence>
<evidence type="ECO:0000256" key="8">
    <source>
        <dbReference type="ARBA" id="ARBA00023102"/>
    </source>
</evidence>
<comment type="similarity">
    <text evidence="11">Belongs to the tetrahydrofolate dehydrogenase/cyclohydrolase family.</text>
</comment>
<keyword evidence="5 11" id="KW-0378">Hydrolase</keyword>
<dbReference type="Pfam" id="PF00763">
    <property type="entry name" value="THF_DHG_CYH"/>
    <property type="match status" value="1"/>
</dbReference>
<dbReference type="UniPathway" id="UPA00193"/>
<evidence type="ECO:0000256" key="5">
    <source>
        <dbReference type="ARBA" id="ARBA00022801"/>
    </source>
</evidence>
<reference evidence="14 15" key="1">
    <citation type="submission" date="2019-02" db="EMBL/GenBank/DDBJ databases">
        <title>Peptostreptococcaceae bacterium ZHW00191 nov., a new bacterium isolated from the human gut.</title>
        <authorList>
            <person name="Zhou H.-W."/>
            <person name="Chen X.-J."/>
        </authorList>
    </citation>
    <scope>NUCLEOTIDE SEQUENCE [LARGE SCALE GENOMIC DNA]</scope>
    <source>
        <strain evidence="14 15">ZHW00191</strain>
    </source>
</reference>
<accession>A0A544QW49</accession>
<dbReference type="SUPFAM" id="SSF53223">
    <property type="entry name" value="Aminoacid dehydrogenase-like, N-terminal domain"/>
    <property type="match status" value="1"/>
</dbReference>
<evidence type="ECO:0000259" key="12">
    <source>
        <dbReference type="Pfam" id="PF00763"/>
    </source>
</evidence>
<proteinExistence type="inferred from homology"/>
<dbReference type="EC" id="3.5.4.9" evidence="11"/>
<evidence type="ECO:0000256" key="2">
    <source>
        <dbReference type="ARBA" id="ARBA00022563"/>
    </source>
</evidence>
<comment type="catalytic activity">
    <reaction evidence="11">
        <text>(6R)-5,10-methenyltetrahydrofolate + H2O = (6R)-10-formyltetrahydrofolate + H(+)</text>
        <dbReference type="Rhea" id="RHEA:23700"/>
        <dbReference type="ChEBI" id="CHEBI:15377"/>
        <dbReference type="ChEBI" id="CHEBI:15378"/>
        <dbReference type="ChEBI" id="CHEBI:57455"/>
        <dbReference type="ChEBI" id="CHEBI:195366"/>
        <dbReference type="EC" id="3.5.4.9"/>
    </reaction>
</comment>
<dbReference type="EC" id="1.5.1.5" evidence="11"/>
<sequence>MKECTIIKGKPVADRITEEVIKDVEKLKVSGIEPSLAIVRVGENPDDMSYERGAVNRCGKTGINVVNVVLSEDISEQEYIKEIENLNERNDVNAILCLRPLPKHIDENKIKNIIEPSKDVDCFSSINTAKVFEGDKTGFPPCTPSAVVEILKYYDINLSGAKVGVAGRSMVVGKPVSMLLMDENATVKICHSRTQDMEKELSDSDIVIAAIGKAEMIDSKYIKEDAVVIDVGINVNSEGKLCGDIDADSVMKKAGMLTPVPGGVGSVTTSVLAKHVVKACRQQNGL</sequence>
<evidence type="ECO:0000256" key="1">
    <source>
        <dbReference type="ARBA" id="ARBA00004777"/>
    </source>
</evidence>
<dbReference type="PANTHER" id="PTHR48099">
    <property type="entry name" value="C-1-TETRAHYDROFOLATE SYNTHASE, CYTOPLASMIC-RELATED"/>
    <property type="match status" value="1"/>
</dbReference>
<comment type="subunit">
    <text evidence="11">Homodimer.</text>
</comment>
<dbReference type="Gene3D" id="3.40.50.720">
    <property type="entry name" value="NAD(P)-binding Rossmann-like Domain"/>
    <property type="match status" value="1"/>
</dbReference>
<dbReference type="PANTHER" id="PTHR48099:SF5">
    <property type="entry name" value="C-1-TETRAHYDROFOLATE SYNTHASE, CYTOPLASMIC"/>
    <property type="match status" value="1"/>
</dbReference>
<dbReference type="GO" id="GO:0035999">
    <property type="term" value="P:tetrahydrofolate interconversion"/>
    <property type="evidence" value="ECO:0007669"/>
    <property type="project" value="UniProtKB-UniRule"/>
</dbReference>
<dbReference type="GO" id="GO:0004488">
    <property type="term" value="F:methylenetetrahydrofolate dehydrogenase (NADP+) activity"/>
    <property type="evidence" value="ECO:0007669"/>
    <property type="project" value="UniProtKB-UniRule"/>
</dbReference>
<keyword evidence="6 11" id="KW-0521">NADP</keyword>
<evidence type="ECO:0000256" key="9">
    <source>
        <dbReference type="ARBA" id="ARBA00023167"/>
    </source>
</evidence>
<feature type="domain" description="Tetrahydrofolate dehydrogenase/cyclohydrolase NAD(P)-binding" evidence="13">
    <location>
        <begin position="141"/>
        <end position="283"/>
    </location>
</feature>
<protein>
    <recommendedName>
        <fullName evidence="11">Bifunctional protein FolD</fullName>
    </recommendedName>
    <domain>
        <recommendedName>
            <fullName evidence="11">Methylenetetrahydrofolate dehydrogenase</fullName>
            <ecNumber evidence="11">1.5.1.5</ecNumber>
        </recommendedName>
    </domain>
    <domain>
        <recommendedName>
            <fullName evidence="11">Methenyltetrahydrofolate cyclohydrolase</fullName>
            <ecNumber evidence="11">3.5.4.9</ecNumber>
        </recommendedName>
    </domain>
</protein>
<keyword evidence="10 11" id="KW-0511">Multifunctional enzyme</keyword>
<evidence type="ECO:0000256" key="11">
    <source>
        <dbReference type="HAMAP-Rule" id="MF_01576"/>
    </source>
</evidence>
<dbReference type="InterPro" id="IPR036291">
    <property type="entry name" value="NAD(P)-bd_dom_sf"/>
</dbReference>
<dbReference type="Pfam" id="PF02882">
    <property type="entry name" value="THF_DHG_CYH_C"/>
    <property type="match status" value="1"/>
</dbReference>
<organism evidence="14 15">
    <name type="scientific">Peptacetobacter hominis</name>
    <dbReference type="NCBI Taxonomy" id="2743610"/>
    <lineage>
        <taxon>Bacteria</taxon>
        <taxon>Bacillati</taxon>
        <taxon>Bacillota</taxon>
        <taxon>Clostridia</taxon>
        <taxon>Peptostreptococcales</taxon>
        <taxon>Peptostreptococcaceae</taxon>
        <taxon>Peptacetobacter</taxon>
    </lineage>
</organism>
<keyword evidence="15" id="KW-1185">Reference proteome</keyword>
<keyword evidence="2 11" id="KW-0554">One-carbon metabolism</keyword>
<dbReference type="GO" id="GO:0009086">
    <property type="term" value="P:methionine biosynthetic process"/>
    <property type="evidence" value="ECO:0007669"/>
    <property type="project" value="UniProtKB-KW"/>
</dbReference>
<evidence type="ECO:0000256" key="7">
    <source>
        <dbReference type="ARBA" id="ARBA00023002"/>
    </source>
</evidence>
<keyword evidence="8 11" id="KW-0368">Histidine biosynthesis</keyword>
<dbReference type="RefSeq" id="WP_142535744.1">
    <property type="nucleotide sequence ID" value="NZ_SGJB01000006.1"/>
</dbReference>
<evidence type="ECO:0000259" key="13">
    <source>
        <dbReference type="Pfam" id="PF02882"/>
    </source>
</evidence>
<dbReference type="Gene3D" id="3.40.50.10860">
    <property type="entry name" value="Leucine Dehydrogenase, chain A, domain 1"/>
    <property type="match status" value="1"/>
</dbReference>
<dbReference type="GO" id="GO:0004477">
    <property type="term" value="F:methenyltetrahydrofolate cyclohydrolase activity"/>
    <property type="evidence" value="ECO:0007669"/>
    <property type="project" value="UniProtKB-UniRule"/>
</dbReference>
<dbReference type="EMBL" id="SGJB01000006">
    <property type="protein sequence ID" value="TQQ84914.1"/>
    <property type="molecule type" value="Genomic_DNA"/>
</dbReference>
<gene>
    <name evidence="11" type="primary">folD</name>
    <name evidence="14" type="ORF">EXD82_04630</name>
</gene>
<name>A0A544QW49_9FIRM</name>
<comment type="caution">
    <text evidence="14">The sequence shown here is derived from an EMBL/GenBank/DDBJ whole genome shotgun (WGS) entry which is preliminary data.</text>
</comment>
<feature type="domain" description="Tetrahydrofolate dehydrogenase/cyclohydrolase catalytic" evidence="12">
    <location>
        <begin position="7"/>
        <end position="121"/>
    </location>
</feature>
<feature type="binding site" evidence="11">
    <location>
        <position position="233"/>
    </location>
    <ligand>
        <name>NADP(+)</name>
        <dbReference type="ChEBI" id="CHEBI:58349"/>
    </ligand>
</feature>
<dbReference type="GO" id="GO:0005829">
    <property type="term" value="C:cytosol"/>
    <property type="evidence" value="ECO:0007669"/>
    <property type="project" value="TreeGrafter"/>
</dbReference>
<dbReference type="CDD" id="cd01080">
    <property type="entry name" value="NAD_bind_m-THF_DH_Cyclohyd"/>
    <property type="match status" value="1"/>
</dbReference>
<dbReference type="HAMAP" id="MF_01576">
    <property type="entry name" value="THF_DHG_CYH"/>
    <property type="match status" value="1"/>
</dbReference>
<dbReference type="GO" id="GO:0000105">
    <property type="term" value="P:L-histidine biosynthetic process"/>
    <property type="evidence" value="ECO:0007669"/>
    <property type="project" value="UniProtKB-KW"/>
</dbReference>
<keyword evidence="7 11" id="KW-0560">Oxidoreductase</keyword>
<evidence type="ECO:0000256" key="3">
    <source>
        <dbReference type="ARBA" id="ARBA00022605"/>
    </source>
</evidence>
<comment type="function">
    <text evidence="11">Catalyzes the oxidation of 5,10-methylenetetrahydrofolate to 5,10-methenyltetrahydrofolate and then the hydrolysis of 5,10-methenyltetrahydrofolate to 10-formyltetrahydrofolate.</text>
</comment>
<keyword evidence="3 11" id="KW-0028">Amino-acid biosynthesis</keyword>
<evidence type="ECO:0000256" key="4">
    <source>
        <dbReference type="ARBA" id="ARBA00022755"/>
    </source>
</evidence>
<comment type="pathway">
    <text evidence="1 11">One-carbon metabolism; tetrahydrofolate interconversion.</text>
</comment>
<dbReference type="AlphaFoldDB" id="A0A544QW49"/>
<evidence type="ECO:0000313" key="15">
    <source>
        <dbReference type="Proteomes" id="UP000317863"/>
    </source>
</evidence>
<dbReference type="GO" id="GO:0006164">
    <property type="term" value="P:purine nucleotide biosynthetic process"/>
    <property type="evidence" value="ECO:0007669"/>
    <property type="project" value="UniProtKB-KW"/>
</dbReference>
<dbReference type="Proteomes" id="UP000317863">
    <property type="component" value="Unassembled WGS sequence"/>
</dbReference>
<dbReference type="FunFam" id="3.40.50.720:FF:000094">
    <property type="entry name" value="Bifunctional protein FolD"/>
    <property type="match status" value="1"/>
</dbReference>
<feature type="binding site" evidence="11">
    <location>
        <begin position="167"/>
        <end position="169"/>
    </location>
    <ligand>
        <name>NADP(+)</name>
        <dbReference type="ChEBI" id="CHEBI:58349"/>
    </ligand>
</feature>
<dbReference type="PRINTS" id="PR00085">
    <property type="entry name" value="THFDHDRGNASE"/>
</dbReference>
<dbReference type="InterPro" id="IPR046346">
    <property type="entry name" value="Aminoacid_DH-like_N_sf"/>
</dbReference>
<dbReference type="InterPro" id="IPR020631">
    <property type="entry name" value="THF_DH/CycHdrlase_NAD-bd_dom"/>
</dbReference>
<comment type="catalytic activity">
    <reaction evidence="11">
        <text>(6R)-5,10-methylene-5,6,7,8-tetrahydrofolate + NADP(+) = (6R)-5,10-methenyltetrahydrofolate + NADPH</text>
        <dbReference type="Rhea" id="RHEA:22812"/>
        <dbReference type="ChEBI" id="CHEBI:15636"/>
        <dbReference type="ChEBI" id="CHEBI:57455"/>
        <dbReference type="ChEBI" id="CHEBI:57783"/>
        <dbReference type="ChEBI" id="CHEBI:58349"/>
        <dbReference type="EC" id="1.5.1.5"/>
    </reaction>
</comment>